<dbReference type="AlphaFoldDB" id="A0A5E6TP17"/>
<feature type="compositionally biased region" description="Polar residues" evidence="1">
    <location>
        <begin position="180"/>
        <end position="192"/>
    </location>
</feature>
<gene>
    <name evidence="2" type="ORF">PS645_02779</name>
</gene>
<feature type="region of interest" description="Disordered" evidence="1">
    <location>
        <begin position="175"/>
        <end position="207"/>
    </location>
</feature>
<protein>
    <recommendedName>
        <fullName evidence="4">RHS repeat-associated core domain-containing protein</fullName>
    </recommendedName>
</protein>
<dbReference type="SUPFAM" id="SSF56399">
    <property type="entry name" value="ADP-ribosylation"/>
    <property type="match status" value="1"/>
</dbReference>
<dbReference type="Gene3D" id="2.180.10.10">
    <property type="entry name" value="RHS repeat-associated core"/>
    <property type="match status" value="1"/>
</dbReference>
<sequence length="301" mass="32910">MLNSVASNNRQFCTILLAADQQNSIFAEQVEGQLNPVAYSAYGHQSASRPIATRLGFSGELSERMSGWYLLGNGYRAYNPTLMHFHSPDSLSPFGEGGLNAYMYCVGDPVNFRDPTGHVKLPRIFRRTRPRATLLQRPQMAAIANDYVAIPATSSSAARPSNIQLGQLPEIQTERRLPFSHQNSTSPRTSMPINAAPPRPPKKNVIPVHSKPNVANADESHRTAYNSVEPLPSTSSKPSTLLPDISSNSSKYAPVPPTRVLPSGASRQYSVTFDTHGNPTQDSVLKMSLDQIAGLVRNEKK</sequence>
<dbReference type="OrthoDB" id="9816400at2"/>
<name>A0A5E6TP17_PSEFL</name>
<organism evidence="2 3">
    <name type="scientific">Pseudomonas fluorescens</name>
    <dbReference type="NCBI Taxonomy" id="294"/>
    <lineage>
        <taxon>Bacteria</taxon>
        <taxon>Pseudomonadati</taxon>
        <taxon>Pseudomonadota</taxon>
        <taxon>Gammaproteobacteria</taxon>
        <taxon>Pseudomonadales</taxon>
        <taxon>Pseudomonadaceae</taxon>
        <taxon>Pseudomonas</taxon>
    </lineage>
</organism>
<evidence type="ECO:0000256" key="1">
    <source>
        <dbReference type="SAM" id="MobiDB-lite"/>
    </source>
</evidence>
<reference evidence="2 3" key="1">
    <citation type="submission" date="2019-09" db="EMBL/GenBank/DDBJ databases">
        <authorList>
            <person name="Chandra G."/>
            <person name="Truman W A."/>
        </authorList>
    </citation>
    <scope>NUCLEOTIDE SEQUENCE [LARGE SCALE GENOMIC DNA]</scope>
    <source>
        <strain evidence="2">PS645</strain>
    </source>
</reference>
<feature type="region of interest" description="Disordered" evidence="1">
    <location>
        <begin position="226"/>
        <end position="263"/>
    </location>
</feature>
<dbReference type="Proteomes" id="UP000325607">
    <property type="component" value="Unassembled WGS sequence"/>
</dbReference>
<evidence type="ECO:0000313" key="2">
    <source>
        <dbReference type="EMBL" id="VVM91035.1"/>
    </source>
</evidence>
<evidence type="ECO:0000313" key="3">
    <source>
        <dbReference type="Proteomes" id="UP000325607"/>
    </source>
</evidence>
<dbReference type="NCBIfam" id="TIGR03696">
    <property type="entry name" value="Rhs_assc_core"/>
    <property type="match status" value="1"/>
</dbReference>
<accession>A0A5E6TP17</accession>
<proteinExistence type="predicted"/>
<dbReference type="EMBL" id="CABVGX010000020">
    <property type="protein sequence ID" value="VVM91035.1"/>
    <property type="molecule type" value="Genomic_DNA"/>
</dbReference>
<evidence type="ECO:0008006" key="4">
    <source>
        <dbReference type="Google" id="ProtNLM"/>
    </source>
</evidence>
<dbReference type="RefSeq" id="WP_150580953.1">
    <property type="nucleotide sequence ID" value="NZ_CABVGX010000020.1"/>
</dbReference>
<dbReference type="InterPro" id="IPR022385">
    <property type="entry name" value="Rhs_assc_core"/>
</dbReference>
<feature type="compositionally biased region" description="Low complexity" evidence="1">
    <location>
        <begin position="230"/>
        <end position="243"/>
    </location>
</feature>